<reference evidence="1 2" key="1">
    <citation type="journal article" date="2012" name="J. Bacteriol.">
        <title>Whole-genome sequences of Bacillus subtilis and close relatives.</title>
        <authorList>
            <person name="Earl A.M."/>
            <person name="Eppinger M."/>
            <person name="Fricke W.F."/>
            <person name="Rosovitz M.J."/>
            <person name="Rasko D.A."/>
            <person name="Daugherty S."/>
            <person name="Losick R."/>
            <person name="Kolter R."/>
            <person name="Ravel J."/>
        </authorList>
    </citation>
    <scope>NUCLEOTIDE SEQUENCE [LARGE SCALE GENOMIC DNA]</scope>
    <source>
        <strain evidence="2">DSM 15029 / JCM 12233 / NBRC 101239 / NRRL B-23049 / TU-B-10</strain>
    </source>
</reference>
<proteinExistence type="predicted"/>
<evidence type="ECO:0000313" key="1">
    <source>
        <dbReference type="EMBL" id="AEP86751.1"/>
    </source>
</evidence>
<accession>G4NVS0</accession>
<name>G4NVS0_BACS4</name>
<dbReference type="Proteomes" id="UP000002651">
    <property type="component" value="Chromosome"/>
</dbReference>
<dbReference type="EMBL" id="CP002905">
    <property type="protein sequence ID" value="AEP86751.1"/>
    <property type="molecule type" value="Genomic_DNA"/>
</dbReference>
<organism evidence="1 2">
    <name type="scientific">Bacillus spizizenii (strain DSM 15029 / JCM 12233 / NBRC 101239 / NRRL B-23049 / TU-B-10)</name>
    <name type="common">Bacillus subtilis subsp. spizizenii</name>
    <dbReference type="NCBI Taxonomy" id="1052585"/>
    <lineage>
        <taxon>Bacteria</taxon>
        <taxon>Bacillati</taxon>
        <taxon>Bacillota</taxon>
        <taxon>Bacilli</taxon>
        <taxon>Bacillales</taxon>
        <taxon>Bacillaceae</taxon>
        <taxon>Bacillus</taxon>
    </lineage>
</organism>
<evidence type="ECO:0000313" key="2">
    <source>
        <dbReference type="Proteomes" id="UP000002651"/>
    </source>
</evidence>
<dbReference type="STRING" id="1052585.GYO_2118"/>
<protein>
    <submittedName>
        <fullName evidence="1">Uncharacterized protein</fullName>
    </submittedName>
</protein>
<sequence>MKNIHNAKGDYIECLQSKCKLHNEVTKTYLSHKGNKQF</sequence>
<keyword evidence="2" id="KW-1185">Reference proteome</keyword>
<dbReference type="KEGG" id="bst:GYO_2118"/>
<dbReference type="AlphaFoldDB" id="G4NVS0"/>
<dbReference type="HOGENOM" id="CLU_3324675_0_0_9"/>
<gene>
    <name evidence="1" type="ordered locus">GYO_2118</name>
</gene>